<dbReference type="PROSITE" id="PS00194">
    <property type="entry name" value="THIOREDOXIN_1"/>
    <property type="match status" value="1"/>
</dbReference>
<proteinExistence type="predicted"/>
<dbReference type="PANTHER" id="PTHR42852">
    <property type="entry name" value="THIOL:DISULFIDE INTERCHANGE PROTEIN DSBE"/>
    <property type="match status" value="1"/>
</dbReference>
<evidence type="ECO:0000313" key="8">
    <source>
        <dbReference type="Proteomes" id="UP000580043"/>
    </source>
</evidence>
<dbReference type="PANTHER" id="PTHR42852:SF6">
    <property type="entry name" value="THIOL:DISULFIDE INTERCHANGE PROTEIN DSBE"/>
    <property type="match status" value="1"/>
</dbReference>
<evidence type="ECO:0000256" key="1">
    <source>
        <dbReference type="ARBA" id="ARBA00004196"/>
    </source>
</evidence>
<name>A0A848G3R2_9RHOO</name>
<dbReference type="EMBL" id="JABBGA010000005">
    <property type="protein sequence ID" value="NML25904.1"/>
    <property type="molecule type" value="Genomic_DNA"/>
</dbReference>
<keyword evidence="4" id="KW-0676">Redox-active center</keyword>
<evidence type="ECO:0000313" key="7">
    <source>
        <dbReference type="EMBL" id="NML25904.1"/>
    </source>
</evidence>
<protein>
    <submittedName>
        <fullName evidence="7">TlpA family protein disulfide reductase</fullName>
    </submittedName>
</protein>
<evidence type="ECO:0000256" key="5">
    <source>
        <dbReference type="SAM" id="SignalP"/>
    </source>
</evidence>
<evidence type="ECO:0000256" key="3">
    <source>
        <dbReference type="ARBA" id="ARBA00023157"/>
    </source>
</evidence>
<gene>
    <name evidence="7" type="ORF">HHL15_09140</name>
</gene>
<dbReference type="GO" id="GO:0017004">
    <property type="term" value="P:cytochrome complex assembly"/>
    <property type="evidence" value="ECO:0007669"/>
    <property type="project" value="UniProtKB-KW"/>
</dbReference>
<accession>A0A848G3R2</accession>
<comment type="caution">
    <text evidence="7">The sequence shown here is derived from an EMBL/GenBank/DDBJ whole genome shotgun (WGS) entry which is preliminary data.</text>
</comment>
<dbReference type="InterPro" id="IPR013740">
    <property type="entry name" value="Redoxin"/>
</dbReference>
<keyword evidence="8" id="KW-1185">Reference proteome</keyword>
<dbReference type="GO" id="GO:0015036">
    <property type="term" value="F:disulfide oxidoreductase activity"/>
    <property type="evidence" value="ECO:0007669"/>
    <property type="project" value="UniProtKB-ARBA"/>
</dbReference>
<dbReference type="Pfam" id="PF08534">
    <property type="entry name" value="Redoxin"/>
    <property type="match status" value="1"/>
</dbReference>
<dbReference type="RefSeq" id="WP_169145442.1">
    <property type="nucleotide sequence ID" value="NZ_JABBGA010000005.1"/>
</dbReference>
<sequence>MKFTTRILPALVVAALATAAGLYSSRHNLSAPAQSADATQSGAVGKLLALELPDAAGKNQPLSQWKGQVLVVNFWATWCPPCRKEMPAFSVISQKYADKGVQFVGISIDTDENVRKFQAATPVAYPLVVAPPSVVSLSEELGNSAQALPFTLIIDRRGGVGLVKVGTLSEQELDRKLAELSRS</sequence>
<organism evidence="7 8">
    <name type="scientific">Zoogloea dura</name>
    <dbReference type="NCBI Taxonomy" id="2728840"/>
    <lineage>
        <taxon>Bacteria</taxon>
        <taxon>Pseudomonadati</taxon>
        <taxon>Pseudomonadota</taxon>
        <taxon>Betaproteobacteria</taxon>
        <taxon>Rhodocyclales</taxon>
        <taxon>Zoogloeaceae</taxon>
        <taxon>Zoogloea</taxon>
    </lineage>
</organism>
<evidence type="ECO:0000256" key="2">
    <source>
        <dbReference type="ARBA" id="ARBA00022748"/>
    </source>
</evidence>
<dbReference type="InterPro" id="IPR017937">
    <property type="entry name" value="Thioredoxin_CS"/>
</dbReference>
<keyword evidence="5" id="KW-0732">Signal</keyword>
<dbReference type="GO" id="GO:0030313">
    <property type="term" value="C:cell envelope"/>
    <property type="evidence" value="ECO:0007669"/>
    <property type="project" value="UniProtKB-SubCell"/>
</dbReference>
<evidence type="ECO:0000259" key="6">
    <source>
        <dbReference type="PROSITE" id="PS51352"/>
    </source>
</evidence>
<dbReference type="AlphaFoldDB" id="A0A848G3R2"/>
<dbReference type="InterPro" id="IPR050553">
    <property type="entry name" value="Thioredoxin_ResA/DsbE_sf"/>
</dbReference>
<dbReference type="InterPro" id="IPR013766">
    <property type="entry name" value="Thioredoxin_domain"/>
</dbReference>
<evidence type="ECO:0000256" key="4">
    <source>
        <dbReference type="ARBA" id="ARBA00023284"/>
    </source>
</evidence>
<reference evidence="7 8" key="1">
    <citation type="submission" date="2020-04" db="EMBL/GenBank/DDBJ databases">
        <title>Zoogloea sp. G-4-1-14 isolated from soil.</title>
        <authorList>
            <person name="Dahal R.H."/>
        </authorList>
    </citation>
    <scope>NUCLEOTIDE SEQUENCE [LARGE SCALE GENOMIC DNA]</scope>
    <source>
        <strain evidence="7 8">G-4-1-14</strain>
    </source>
</reference>
<comment type="subcellular location">
    <subcellularLocation>
        <location evidence="1">Cell envelope</location>
    </subcellularLocation>
</comment>
<feature type="chain" id="PRO_5032798271" evidence="5">
    <location>
        <begin position="20"/>
        <end position="183"/>
    </location>
</feature>
<dbReference type="Proteomes" id="UP000580043">
    <property type="component" value="Unassembled WGS sequence"/>
</dbReference>
<keyword evidence="3" id="KW-1015">Disulfide bond</keyword>
<dbReference type="SUPFAM" id="SSF52833">
    <property type="entry name" value="Thioredoxin-like"/>
    <property type="match status" value="1"/>
</dbReference>
<dbReference type="Gene3D" id="3.40.30.10">
    <property type="entry name" value="Glutaredoxin"/>
    <property type="match status" value="1"/>
</dbReference>
<feature type="domain" description="Thioredoxin" evidence="6">
    <location>
        <begin position="41"/>
        <end position="182"/>
    </location>
</feature>
<feature type="signal peptide" evidence="5">
    <location>
        <begin position="1"/>
        <end position="19"/>
    </location>
</feature>
<keyword evidence="2" id="KW-0201">Cytochrome c-type biogenesis</keyword>
<dbReference type="CDD" id="cd02966">
    <property type="entry name" value="TlpA_like_family"/>
    <property type="match status" value="1"/>
</dbReference>
<dbReference type="InterPro" id="IPR036249">
    <property type="entry name" value="Thioredoxin-like_sf"/>
</dbReference>
<dbReference type="PROSITE" id="PS51352">
    <property type="entry name" value="THIOREDOXIN_2"/>
    <property type="match status" value="1"/>
</dbReference>